<dbReference type="SUPFAM" id="SSF144083">
    <property type="entry name" value="Magnesium transport protein CorA, transmembrane region"/>
    <property type="match status" value="1"/>
</dbReference>
<keyword evidence="6" id="KW-0997">Cell inner membrane</keyword>
<evidence type="ECO:0000256" key="3">
    <source>
        <dbReference type="ARBA" id="ARBA00019439"/>
    </source>
</evidence>
<feature type="transmembrane region" description="Helical" evidence="13">
    <location>
        <begin position="270"/>
        <end position="290"/>
    </location>
</feature>
<dbReference type="CDD" id="cd12837">
    <property type="entry name" value="EcCorA-like_u1"/>
    <property type="match status" value="1"/>
</dbReference>
<proteinExistence type="inferred from homology"/>
<evidence type="ECO:0000256" key="10">
    <source>
        <dbReference type="ARBA" id="ARBA00023065"/>
    </source>
</evidence>
<evidence type="ECO:0000256" key="13">
    <source>
        <dbReference type="SAM" id="Phobius"/>
    </source>
</evidence>
<dbReference type="RefSeq" id="WP_017639389.1">
    <property type="nucleotide sequence ID" value="NZ_LWCR01000012.1"/>
</dbReference>
<comment type="subcellular location">
    <subcellularLocation>
        <location evidence="1">Cell inner membrane</location>
        <topology evidence="1">Multi-pass membrane protein</topology>
    </subcellularLocation>
</comment>
<dbReference type="GO" id="GO:0005886">
    <property type="term" value="C:plasma membrane"/>
    <property type="evidence" value="ECO:0007669"/>
    <property type="project" value="UniProtKB-SubCell"/>
</dbReference>
<keyword evidence="11 13" id="KW-0472">Membrane</keyword>
<evidence type="ECO:0000313" key="15">
    <source>
        <dbReference type="Proteomes" id="UP000078356"/>
    </source>
</evidence>
<evidence type="ECO:0000256" key="9">
    <source>
        <dbReference type="ARBA" id="ARBA00022989"/>
    </source>
</evidence>
<dbReference type="PANTHER" id="PTHR47685:SF1">
    <property type="entry name" value="MAGNESIUM TRANSPORT PROTEIN CORA"/>
    <property type="match status" value="1"/>
</dbReference>
<dbReference type="GO" id="GO:0015099">
    <property type="term" value="F:nickel cation transmembrane transporter activity"/>
    <property type="evidence" value="ECO:0007669"/>
    <property type="project" value="TreeGrafter"/>
</dbReference>
<dbReference type="OrthoDB" id="9803416at2"/>
<organism evidence="14 15">
    <name type="scientific">Pseudomonas oryzihabitans</name>
    <dbReference type="NCBI Taxonomy" id="47885"/>
    <lineage>
        <taxon>Bacteria</taxon>
        <taxon>Pseudomonadati</taxon>
        <taxon>Pseudomonadota</taxon>
        <taxon>Gammaproteobacteria</taxon>
        <taxon>Pseudomonadales</taxon>
        <taxon>Pseudomonadaceae</taxon>
        <taxon>Pseudomonas</taxon>
    </lineage>
</organism>
<evidence type="ECO:0000256" key="2">
    <source>
        <dbReference type="ARBA" id="ARBA00009765"/>
    </source>
</evidence>
<dbReference type="InterPro" id="IPR045863">
    <property type="entry name" value="CorA_TM1_TM2"/>
</dbReference>
<evidence type="ECO:0000256" key="6">
    <source>
        <dbReference type="ARBA" id="ARBA00022519"/>
    </source>
</evidence>
<keyword evidence="10" id="KW-0406">Ion transport</keyword>
<gene>
    <name evidence="14" type="ORF">A4V15_03065</name>
</gene>
<dbReference type="Gene3D" id="1.20.58.340">
    <property type="entry name" value="Magnesium transport protein CorA, transmembrane region"/>
    <property type="match status" value="2"/>
</dbReference>
<accession>A0A178LGU4</accession>
<dbReference type="GO" id="GO:0015095">
    <property type="term" value="F:magnesium ion transmembrane transporter activity"/>
    <property type="evidence" value="ECO:0007669"/>
    <property type="project" value="TreeGrafter"/>
</dbReference>
<evidence type="ECO:0000256" key="7">
    <source>
        <dbReference type="ARBA" id="ARBA00022692"/>
    </source>
</evidence>
<dbReference type="AlphaFoldDB" id="A0A178LGU4"/>
<evidence type="ECO:0000256" key="1">
    <source>
        <dbReference type="ARBA" id="ARBA00004429"/>
    </source>
</evidence>
<keyword evidence="5" id="KW-1003">Cell membrane</keyword>
<dbReference type="InterPro" id="IPR002523">
    <property type="entry name" value="MgTranspt_CorA/ZnTranspt_ZntB"/>
</dbReference>
<dbReference type="InterPro" id="IPR050829">
    <property type="entry name" value="CorA_MIT"/>
</dbReference>
<dbReference type="Gene3D" id="3.30.460.20">
    <property type="entry name" value="CorA soluble domain-like"/>
    <property type="match status" value="1"/>
</dbReference>
<comment type="similarity">
    <text evidence="2">Belongs to the CorA metal ion transporter (MIT) (TC 1.A.35) family.</text>
</comment>
<evidence type="ECO:0000313" key="14">
    <source>
        <dbReference type="EMBL" id="OAN29936.1"/>
    </source>
</evidence>
<sequence length="328" mass="36845">MITCYRLSANELVAQPLSPGDALPDDLLWVDLLDPSEAEERYLEQALAMDIPTREEIAEIEESSRLYQTDQALHLTTTVVSGFSEHQPQASVVNFVLTPEWLVTVRYAELAAFKTFLGKAQQQASQHCRSDVIFASLLDSLVDRVADILESVQAHLNRLAKAVFREPLDSPQEKQQPKTDLQSIVKQLGRSNQLLAQLSESLLGINRIVSYLRRAGATWISGTAKTWFKTLERDVRSLSDYQAKMNGEIGFLLDATLGLISVEQNNIVKVFTIASVLFLPPTLVGTVYGMNFKVMPELDWHFGYPLALGAMVVSALIPYAWFKFRRWL</sequence>
<dbReference type="Pfam" id="PF01544">
    <property type="entry name" value="CorA"/>
    <property type="match status" value="1"/>
</dbReference>
<comment type="catalytic activity">
    <reaction evidence="12">
        <text>Mg(2+)(in) = Mg(2+)(out)</text>
        <dbReference type="Rhea" id="RHEA:29827"/>
        <dbReference type="ChEBI" id="CHEBI:18420"/>
    </reaction>
</comment>
<dbReference type="InterPro" id="IPR045861">
    <property type="entry name" value="CorA_cytoplasmic_dom"/>
</dbReference>
<feature type="transmembrane region" description="Helical" evidence="13">
    <location>
        <begin position="302"/>
        <end position="322"/>
    </location>
</feature>
<name>A0A178LGU4_9PSED</name>
<protein>
    <recommendedName>
        <fullName evidence="3">Magnesium transport protein CorA</fullName>
    </recommendedName>
</protein>
<keyword evidence="8" id="KW-0460">Magnesium</keyword>
<evidence type="ECO:0000256" key="8">
    <source>
        <dbReference type="ARBA" id="ARBA00022842"/>
    </source>
</evidence>
<comment type="caution">
    <text evidence="14">The sequence shown here is derived from an EMBL/GenBank/DDBJ whole genome shotgun (WGS) entry which is preliminary data.</text>
</comment>
<dbReference type="EMBL" id="LWCR01000012">
    <property type="protein sequence ID" value="OAN29936.1"/>
    <property type="molecule type" value="Genomic_DNA"/>
</dbReference>
<reference evidence="14 15" key="1">
    <citation type="submission" date="2016-04" db="EMBL/GenBank/DDBJ databases">
        <title>Draft Genome Sequences of Staphylococcus capitis Strain H36, S. capitis Strain H65, S. cohnii Strain H62, S. hominis Strain H69, Mycobacterium iranicum Strain H39, Plantibacter sp. Strain H53, Pseudomonas oryzihabitans Strain H72, and Microbacterium sp. Strain H83, isolated from residential settings.</title>
        <authorList>
            <person name="Lymperopoulou D."/>
            <person name="Adams R.I."/>
            <person name="Lindow S."/>
            <person name="Coil D.A."/>
            <person name="Jospin G."/>
            <person name="Eisen J.A."/>
        </authorList>
    </citation>
    <scope>NUCLEOTIDE SEQUENCE [LARGE SCALE GENOMIC DNA]</scope>
    <source>
        <strain evidence="14 15">H72</strain>
    </source>
</reference>
<dbReference type="GO" id="GO:0015087">
    <property type="term" value="F:cobalt ion transmembrane transporter activity"/>
    <property type="evidence" value="ECO:0007669"/>
    <property type="project" value="TreeGrafter"/>
</dbReference>
<keyword evidence="9 13" id="KW-1133">Transmembrane helix</keyword>
<keyword evidence="4" id="KW-0813">Transport</keyword>
<evidence type="ECO:0000256" key="5">
    <source>
        <dbReference type="ARBA" id="ARBA00022475"/>
    </source>
</evidence>
<dbReference type="PANTHER" id="PTHR47685">
    <property type="entry name" value="MAGNESIUM TRANSPORT PROTEIN CORA"/>
    <property type="match status" value="1"/>
</dbReference>
<dbReference type="Proteomes" id="UP000078356">
    <property type="component" value="Unassembled WGS sequence"/>
</dbReference>
<evidence type="ECO:0000256" key="12">
    <source>
        <dbReference type="ARBA" id="ARBA00034269"/>
    </source>
</evidence>
<dbReference type="FunFam" id="1.20.58.340:FF:000001">
    <property type="entry name" value="Magnesium transport protein CorA"/>
    <property type="match status" value="1"/>
</dbReference>
<evidence type="ECO:0000256" key="4">
    <source>
        <dbReference type="ARBA" id="ARBA00022448"/>
    </source>
</evidence>
<dbReference type="SUPFAM" id="SSF143865">
    <property type="entry name" value="CorA soluble domain-like"/>
    <property type="match status" value="1"/>
</dbReference>
<evidence type="ECO:0000256" key="11">
    <source>
        <dbReference type="ARBA" id="ARBA00023136"/>
    </source>
</evidence>
<keyword evidence="7 13" id="KW-0812">Transmembrane</keyword>